<accession>R2NQ57</accession>
<keyword evidence="1" id="KW-0472">Membrane</keyword>
<organism evidence="2 4">
    <name type="scientific">Enterococcus raffinosus ATCC 49464</name>
    <dbReference type="NCBI Taxonomy" id="1158602"/>
    <lineage>
        <taxon>Bacteria</taxon>
        <taxon>Bacillati</taxon>
        <taxon>Bacillota</taxon>
        <taxon>Bacilli</taxon>
        <taxon>Lactobacillales</taxon>
        <taxon>Enterococcaceae</taxon>
        <taxon>Enterococcus</taxon>
    </lineage>
</organism>
<keyword evidence="5" id="KW-1185">Reference proteome</keyword>
<reference evidence="3 5" key="2">
    <citation type="submission" date="2013-03" db="EMBL/GenBank/DDBJ databases">
        <title>The Genome Sequence of Enterococcus raffinosus ATCC_49464 (PacBio/Illumina hybrid assembly).</title>
        <authorList>
            <consortium name="The Broad Institute Genomics Platform"/>
            <consortium name="The Broad Institute Genome Sequencing Center for Infectious Disease"/>
            <person name="Earl A."/>
            <person name="Russ C."/>
            <person name="Gilmore M."/>
            <person name="Surin D."/>
            <person name="Walker B."/>
            <person name="Young S."/>
            <person name="Zeng Q."/>
            <person name="Gargeya S."/>
            <person name="Fitzgerald M."/>
            <person name="Haas B."/>
            <person name="Abouelleil A."/>
            <person name="Allen A.W."/>
            <person name="Alvarado L."/>
            <person name="Arachchi H.M."/>
            <person name="Berlin A.M."/>
            <person name="Chapman S.B."/>
            <person name="Gainer-Dewar J."/>
            <person name="Goldberg J."/>
            <person name="Griggs A."/>
            <person name="Gujja S."/>
            <person name="Hansen M."/>
            <person name="Howarth C."/>
            <person name="Imamovic A."/>
            <person name="Ireland A."/>
            <person name="Larimer J."/>
            <person name="McCowan C."/>
            <person name="Murphy C."/>
            <person name="Pearson M."/>
            <person name="Poon T.W."/>
            <person name="Priest M."/>
            <person name="Roberts A."/>
            <person name="Saif S."/>
            <person name="Shea T."/>
            <person name="Sisk P."/>
            <person name="Sykes S."/>
            <person name="Wortman J."/>
            <person name="Nusbaum C."/>
            <person name="Birren B."/>
        </authorList>
    </citation>
    <scope>NUCLEOTIDE SEQUENCE [LARGE SCALE GENOMIC DNA]</scope>
    <source>
        <strain evidence="3 5">ATCC 49464</strain>
    </source>
</reference>
<reference evidence="2 4" key="1">
    <citation type="submission" date="2013-02" db="EMBL/GenBank/DDBJ databases">
        <title>The Genome Sequence of Enterococcus raffinosus ATCC_49464.</title>
        <authorList>
            <consortium name="The Broad Institute Genome Sequencing Platform"/>
            <consortium name="The Broad Institute Genome Sequencing Center for Infectious Disease"/>
            <person name="Earl A.M."/>
            <person name="Gilmore M.S."/>
            <person name="Lebreton F."/>
            <person name="Walker B."/>
            <person name="Young S.K."/>
            <person name="Zeng Q."/>
            <person name="Gargeya S."/>
            <person name="Fitzgerald M."/>
            <person name="Haas B."/>
            <person name="Abouelleil A."/>
            <person name="Alvarado L."/>
            <person name="Arachchi H.M."/>
            <person name="Berlin A.M."/>
            <person name="Chapman S.B."/>
            <person name="Dewar J."/>
            <person name="Goldberg J."/>
            <person name="Griggs A."/>
            <person name="Gujja S."/>
            <person name="Hansen M."/>
            <person name="Howarth C."/>
            <person name="Imamovic A."/>
            <person name="Larimer J."/>
            <person name="McCowan C."/>
            <person name="Murphy C."/>
            <person name="Neiman D."/>
            <person name="Pearson M."/>
            <person name="Priest M."/>
            <person name="Roberts A."/>
            <person name="Saif S."/>
            <person name="Shea T."/>
            <person name="Sisk P."/>
            <person name="Sykes S."/>
            <person name="Wortman J."/>
            <person name="Nusbaum C."/>
            <person name="Birren B."/>
        </authorList>
    </citation>
    <scope>NUCLEOTIDE SEQUENCE [LARGE SCALE GENOMIC DNA]</scope>
    <source>
        <strain evidence="2 4">ATCC 49464</strain>
    </source>
</reference>
<evidence type="ECO:0000313" key="5">
    <source>
        <dbReference type="Proteomes" id="UP000014158"/>
    </source>
</evidence>
<name>R2NQ57_9ENTE</name>
<evidence type="ECO:0000313" key="2">
    <source>
        <dbReference type="EMBL" id="EOH74167.1"/>
    </source>
</evidence>
<evidence type="ECO:0000313" key="4">
    <source>
        <dbReference type="Proteomes" id="UP000013877"/>
    </source>
</evidence>
<keyword evidence="1" id="KW-1133">Transmembrane helix</keyword>
<dbReference type="HOGENOM" id="CLU_1400618_0_0_9"/>
<gene>
    <name evidence="3" type="ORF">I590_00728</name>
    <name evidence="2" type="ORF">UAK_03987</name>
</gene>
<evidence type="ECO:0000313" key="3">
    <source>
        <dbReference type="EMBL" id="EOT82303.1"/>
    </source>
</evidence>
<dbReference type="Proteomes" id="UP000013877">
    <property type="component" value="Unassembled WGS sequence"/>
</dbReference>
<evidence type="ECO:0000256" key="1">
    <source>
        <dbReference type="SAM" id="Phobius"/>
    </source>
</evidence>
<sequence>MIFLKIMDRMDFIMKSKECMNCGSTKFHQVENGWKCDYCGTLYLKQRKKTPEKPIQEPSNPQKKKTKILIWSVLSTIFVLIGPLSFLVTKINDTRTPTYEPIKPNAANSGEKTEFPGEWTSSIYDSVKVATENYDADNEKYSFTGGSSYEELEKLVGPPDTVTSWEKEDYGMPPRAMATWNKLKNGEYTSHSITIHYDKETMMITDKDHY</sequence>
<protein>
    <submittedName>
        <fullName evidence="2">Uncharacterized protein</fullName>
    </submittedName>
</protein>
<dbReference type="EMBL" id="AJAL01000021">
    <property type="protein sequence ID" value="EOH74167.1"/>
    <property type="molecule type" value="Genomic_DNA"/>
</dbReference>
<dbReference type="EMBL" id="ASWF01000001">
    <property type="protein sequence ID" value="EOT82303.1"/>
    <property type="molecule type" value="Genomic_DNA"/>
</dbReference>
<keyword evidence="1" id="KW-0812">Transmembrane</keyword>
<proteinExistence type="predicted"/>
<dbReference type="Proteomes" id="UP000014158">
    <property type="component" value="Unassembled WGS sequence"/>
</dbReference>
<dbReference type="AlphaFoldDB" id="R2NQ57"/>
<dbReference type="PATRIC" id="fig|1158602.3.peg.3991"/>
<dbReference type="eggNOG" id="ENOG5030648">
    <property type="taxonomic scope" value="Bacteria"/>
</dbReference>
<comment type="caution">
    <text evidence="2">The sequence shown here is derived from an EMBL/GenBank/DDBJ whole genome shotgun (WGS) entry which is preliminary data.</text>
</comment>
<feature type="transmembrane region" description="Helical" evidence="1">
    <location>
        <begin position="68"/>
        <end position="88"/>
    </location>
</feature>